<keyword evidence="2" id="KW-0812">Transmembrane</keyword>
<dbReference type="Pfam" id="PF12832">
    <property type="entry name" value="MFS_1_like"/>
    <property type="match status" value="1"/>
</dbReference>
<organism evidence="6 7">
    <name type="scientific">Pelagibaculum spongiae</name>
    <dbReference type="NCBI Taxonomy" id="2080658"/>
    <lineage>
        <taxon>Bacteria</taxon>
        <taxon>Pseudomonadati</taxon>
        <taxon>Pseudomonadota</taxon>
        <taxon>Gammaproteobacteria</taxon>
        <taxon>Oceanospirillales</taxon>
        <taxon>Pelagibaculum</taxon>
    </lineage>
</organism>
<evidence type="ECO:0000313" key="6">
    <source>
        <dbReference type="EMBL" id="PVZ66654.1"/>
    </source>
</evidence>
<accession>A0A2V1GRP7</accession>
<dbReference type="InterPro" id="IPR036259">
    <property type="entry name" value="MFS_trans_sf"/>
</dbReference>
<proteinExistence type="predicted"/>
<feature type="domain" description="Major facilitator superfamily associated" evidence="5">
    <location>
        <begin position="9"/>
        <end position="101"/>
    </location>
</feature>
<dbReference type="Proteomes" id="UP000244906">
    <property type="component" value="Unassembled WGS sequence"/>
</dbReference>
<protein>
    <recommendedName>
        <fullName evidence="5">Major facilitator superfamily associated domain-containing protein</fullName>
    </recommendedName>
</protein>
<keyword evidence="4" id="KW-0472">Membrane</keyword>
<name>A0A2V1GRP7_9GAMM</name>
<comment type="caution">
    <text evidence="6">The sequence shown here is derived from an EMBL/GenBank/DDBJ whole genome shotgun (WGS) entry which is preliminary data.</text>
</comment>
<dbReference type="Gene3D" id="1.20.1250.20">
    <property type="entry name" value="MFS general substrate transporter like domains"/>
    <property type="match status" value="1"/>
</dbReference>
<gene>
    <name evidence="6" type="ORF">DC094_15400</name>
</gene>
<dbReference type="GO" id="GO:0016020">
    <property type="term" value="C:membrane"/>
    <property type="evidence" value="ECO:0007669"/>
    <property type="project" value="UniProtKB-SubCell"/>
</dbReference>
<evidence type="ECO:0000256" key="1">
    <source>
        <dbReference type="ARBA" id="ARBA00004141"/>
    </source>
</evidence>
<reference evidence="6 7" key="1">
    <citation type="submission" date="2018-04" db="EMBL/GenBank/DDBJ databases">
        <title>Thalassorhabdus spongiae gen. nov., sp. nov., isolated from a marine sponge in South-West Iceland.</title>
        <authorList>
            <person name="Knobloch S."/>
            <person name="Daussin A."/>
            <person name="Johannsson R."/>
            <person name="Marteinsson V.T."/>
        </authorList>
    </citation>
    <scope>NUCLEOTIDE SEQUENCE [LARGE SCALE GENOMIC DNA]</scope>
    <source>
        <strain evidence="6 7">Hp12</strain>
    </source>
</reference>
<dbReference type="AlphaFoldDB" id="A0A2V1GRP7"/>
<evidence type="ECO:0000259" key="5">
    <source>
        <dbReference type="Pfam" id="PF12832"/>
    </source>
</evidence>
<sequence length="102" mass="11211">MLRLWVVGFLALVAALFVKEPIVKELVVQENSGKELAVKASADKSLAAKTVGYSIQTIIKKPAVMALLAVCFLSQFSHGTYYSFYSLYLEQLGYSKTLIGTM</sequence>
<evidence type="ECO:0000256" key="2">
    <source>
        <dbReference type="ARBA" id="ARBA00022692"/>
    </source>
</evidence>
<comment type="subcellular location">
    <subcellularLocation>
        <location evidence="1">Membrane</location>
        <topology evidence="1">Multi-pass membrane protein</topology>
    </subcellularLocation>
</comment>
<dbReference type="EMBL" id="QDDL01000007">
    <property type="protein sequence ID" value="PVZ66654.1"/>
    <property type="molecule type" value="Genomic_DNA"/>
</dbReference>
<dbReference type="InterPro" id="IPR024989">
    <property type="entry name" value="MFS_assoc_dom"/>
</dbReference>
<evidence type="ECO:0000256" key="4">
    <source>
        <dbReference type="ARBA" id="ARBA00023136"/>
    </source>
</evidence>
<keyword evidence="7" id="KW-1185">Reference proteome</keyword>
<dbReference type="SUPFAM" id="SSF103473">
    <property type="entry name" value="MFS general substrate transporter"/>
    <property type="match status" value="1"/>
</dbReference>
<evidence type="ECO:0000256" key="3">
    <source>
        <dbReference type="ARBA" id="ARBA00022989"/>
    </source>
</evidence>
<evidence type="ECO:0000313" key="7">
    <source>
        <dbReference type="Proteomes" id="UP000244906"/>
    </source>
</evidence>
<keyword evidence="3" id="KW-1133">Transmembrane helix</keyword>